<evidence type="ECO:0000313" key="3">
    <source>
        <dbReference type="Proteomes" id="UP001595797"/>
    </source>
</evidence>
<keyword evidence="1" id="KW-1133">Transmembrane helix</keyword>
<organism evidence="2 3">
    <name type="scientific">Kocuria oceani</name>
    <dbReference type="NCBI Taxonomy" id="988827"/>
    <lineage>
        <taxon>Bacteria</taxon>
        <taxon>Bacillati</taxon>
        <taxon>Actinomycetota</taxon>
        <taxon>Actinomycetes</taxon>
        <taxon>Micrococcales</taxon>
        <taxon>Micrococcaceae</taxon>
        <taxon>Kocuria</taxon>
    </lineage>
</organism>
<proteinExistence type="predicted"/>
<comment type="caution">
    <text evidence="2">The sequence shown here is derived from an EMBL/GenBank/DDBJ whole genome shotgun (WGS) entry which is preliminary data.</text>
</comment>
<feature type="transmembrane region" description="Helical" evidence="1">
    <location>
        <begin position="70"/>
        <end position="88"/>
    </location>
</feature>
<feature type="transmembrane region" description="Helical" evidence="1">
    <location>
        <begin position="139"/>
        <end position="158"/>
    </location>
</feature>
<gene>
    <name evidence="2" type="ORF">ACFPCS_01800</name>
</gene>
<accession>A0ABV9TE99</accession>
<feature type="transmembrane region" description="Helical" evidence="1">
    <location>
        <begin position="170"/>
        <end position="194"/>
    </location>
</feature>
<name>A0ABV9TE99_9MICC</name>
<reference evidence="3" key="1">
    <citation type="journal article" date="2019" name="Int. J. Syst. Evol. Microbiol.">
        <title>The Global Catalogue of Microorganisms (GCM) 10K type strain sequencing project: providing services to taxonomists for standard genome sequencing and annotation.</title>
        <authorList>
            <consortium name="The Broad Institute Genomics Platform"/>
            <consortium name="The Broad Institute Genome Sequencing Center for Infectious Disease"/>
            <person name="Wu L."/>
            <person name="Ma J."/>
        </authorList>
    </citation>
    <scope>NUCLEOTIDE SEQUENCE [LARGE SCALE GENOMIC DNA]</scope>
    <source>
        <strain evidence="3">CGMCC 4.6946</strain>
    </source>
</reference>
<evidence type="ECO:0000256" key="1">
    <source>
        <dbReference type="SAM" id="Phobius"/>
    </source>
</evidence>
<protein>
    <recommendedName>
        <fullName evidence="4">DUF998 domain-containing protein</fullName>
    </recommendedName>
</protein>
<feature type="transmembrane region" description="Helical" evidence="1">
    <location>
        <begin position="95"/>
        <end position="112"/>
    </location>
</feature>
<feature type="transmembrane region" description="Helical" evidence="1">
    <location>
        <begin position="12"/>
        <end position="36"/>
    </location>
</feature>
<feature type="transmembrane region" description="Helical" evidence="1">
    <location>
        <begin position="206"/>
        <end position="228"/>
    </location>
</feature>
<keyword evidence="1" id="KW-0812">Transmembrane</keyword>
<evidence type="ECO:0008006" key="4">
    <source>
        <dbReference type="Google" id="ProtNLM"/>
    </source>
</evidence>
<keyword evidence="1" id="KW-0472">Membrane</keyword>
<sequence>MYAPRTRTAGTTTGWWAVLGVLVLALDGFLLVAHALHHLGEALDPEAQWMPWFRAGSLWSAGQEGSLGELFGHLQLGLAAVLLLVLAARSQGHRVLAAWGVAFLAMVADDFLELHERVGRSLGLDRVLPGLTAMGAQELGGLLFWGLFGSLLGLGLVLSHRRSLRAARSVSWTLLAVLVPLGLVAAGYVCLSVLRPDLLDGVLGATLALVRITTKLLTMTVLLVYTAYLAEESAEPDPVDGPTG</sequence>
<dbReference type="Proteomes" id="UP001595797">
    <property type="component" value="Unassembled WGS sequence"/>
</dbReference>
<dbReference type="RefSeq" id="WP_277551075.1">
    <property type="nucleotide sequence ID" value="NZ_JARAMH010000006.1"/>
</dbReference>
<dbReference type="EMBL" id="JBHSIW010000003">
    <property type="protein sequence ID" value="MFC4902297.1"/>
    <property type="molecule type" value="Genomic_DNA"/>
</dbReference>
<keyword evidence="3" id="KW-1185">Reference proteome</keyword>
<evidence type="ECO:0000313" key="2">
    <source>
        <dbReference type="EMBL" id="MFC4902297.1"/>
    </source>
</evidence>